<protein>
    <recommendedName>
        <fullName evidence="3">SCP domain-containing protein</fullName>
    </recommendedName>
</protein>
<evidence type="ECO:0000256" key="1">
    <source>
        <dbReference type="SAM" id="SignalP"/>
    </source>
</evidence>
<sequence length="402" mass="46161">MRSLGLAFLVMVLVSLPGGECGKFFLSKSRIPKCPVDRKGLLTEEFQLGLVRPLCVHECWPFKEAKETLLTALEAGLQCHRENIAYSGLGPRGLGSRPLTPEELRFTKKTWNKVLKRVAYQDSCRFKGPGQGNKLCFSAEAVVELVRANEEYCFDPGCGKQRSAPLDLSIVMNCDPEFSLEEDSFKPSPELQDQIAEVPPVRKPSRCLVRGGCTEAEIRLLYFYQSRLVMNLQQLISELETMRRKFFRQKRFIRDFQCRCRQRGCRELLARKIPVIFKEIEQLTERIEYLKRELRVAEDFLARLKHVLPPHGPAEPTLAATVGVLSVRQNVQWPKCRDRPVCDGHNWRANVWINSQCRSVCVGFPCIDRLTMKWCVSQTLKTGITQKNCHANAYTRERCFPF</sequence>
<feature type="signal peptide" evidence="1">
    <location>
        <begin position="1"/>
        <end position="21"/>
    </location>
</feature>
<feature type="chain" id="PRO_5030799593" description="SCP domain-containing protein" evidence="1">
    <location>
        <begin position="22"/>
        <end position="402"/>
    </location>
</feature>
<gene>
    <name evidence="2" type="ORF">RMAR00112_LOCUS13819</name>
</gene>
<evidence type="ECO:0000313" key="2">
    <source>
        <dbReference type="EMBL" id="CAE0045844.1"/>
    </source>
</evidence>
<organism evidence="2">
    <name type="scientific">Rhodosorus marinus</name>
    <dbReference type="NCBI Taxonomy" id="101924"/>
    <lineage>
        <taxon>Eukaryota</taxon>
        <taxon>Rhodophyta</taxon>
        <taxon>Stylonematophyceae</taxon>
        <taxon>Stylonematales</taxon>
        <taxon>Stylonemataceae</taxon>
        <taxon>Rhodosorus</taxon>
    </lineage>
</organism>
<name>A0A7S2ZNC3_9RHOD</name>
<reference evidence="2" key="1">
    <citation type="submission" date="2021-01" db="EMBL/GenBank/DDBJ databases">
        <authorList>
            <person name="Corre E."/>
            <person name="Pelletier E."/>
            <person name="Niang G."/>
            <person name="Scheremetjew M."/>
            <person name="Finn R."/>
            <person name="Kale V."/>
            <person name="Holt S."/>
            <person name="Cochrane G."/>
            <person name="Meng A."/>
            <person name="Brown T."/>
            <person name="Cohen L."/>
        </authorList>
    </citation>
    <scope>NUCLEOTIDE SEQUENCE</scope>
    <source>
        <strain evidence="2">CCMP 769</strain>
    </source>
</reference>
<dbReference type="AlphaFoldDB" id="A0A7S2ZNC3"/>
<dbReference type="EMBL" id="HBHW01017897">
    <property type="protein sequence ID" value="CAE0045844.1"/>
    <property type="molecule type" value="Transcribed_RNA"/>
</dbReference>
<proteinExistence type="predicted"/>
<evidence type="ECO:0008006" key="3">
    <source>
        <dbReference type="Google" id="ProtNLM"/>
    </source>
</evidence>
<accession>A0A7S2ZNC3</accession>
<keyword evidence="1" id="KW-0732">Signal</keyword>